<name>A0ABU5XNX6_9MYCO</name>
<comment type="caution">
    <text evidence="1">The sequence shown here is derived from an EMBL/GenBank/DDBJ whole genome shotgun (WGS) entry which is preliminary data.</text>
</comment>
<sequence>MTVNDYTAEQLAAVPVPPGLTYVGAWERRTMPELGRWLSVGDWTVPLGGYAENPQAGSVSVIAWAYQCASGAIAFTYVEAESSPDRPMVPSEARELAAVLTRAADELDKLSDSGEILVR</sequence>
<dbReference type="EMBL" id="JAYJJR010000024">
    <property type="protein sequence ID" value="MEB3023911.1"/>
    <property type="molecule type" value="Genomic_DNA"/>
</dbReference>
<reference evidence="1 2" key="1">
    <citation type="submission" date="2023-12" db="EMBL/GenBank/DDBJ databases">
        <title>Description of new species of Mycobacterium terrae complex isolated from sewage at the Sao Paulo Zoological Park Foundation in Brazil.</title>
        <authorList>
            <person name="Romagnoli C.L."/>
            <person name="Conceicao E.C."/>
            <person name="Machado E."/>
            <person name="Barreto L.B.P.F."/>
            <person name="Sharma A."/>
            <person name="Silva N.M."/>
            <person name="Marques L.E."/>
            <person name="Juliana M.A."/>
            <person name="Lourenco M.C.S."/>
            <person name="Digiampietri L.A."/>
            <person name="Suffys P.N."/>
            <person name="Viana-Niero C."/>
        </authorList>
    </citation>
    <scope>NUCLEOTIDE SEQUENCE [LARGE SCALE GENOMIC DNA]</scope>
    <source>
        <strain evidence="1 2">MYC098</strain>
    </source>
</reference>
<dbReference type="RefSeq" id="WP_225406861.1">
    <property type="nucleotide sequence ID" value="NZ_JAYJJR010000024.1"/>
</dbReference>
<organism evidence="1 2">
    <name type="scientific">[Mycobacterium] crassicus</name>
    <dbReference type="NCBI Taxonomy" id="2872309"/>
    <lineage>
        <taxon>Bacteria</taxon>
        <taxon>Bacillati</taxon>
        <taxon>Actinomycetota</taxon>
        <taxon>Actinomycetes</taxon>
        <taxon>Mycobacteriales</taxon>
        <taxon>Mycobacteriaceae</taxon>
        <taxon>Mycolicibacter</taxon>
    </lineage>
</organism>
<proteinExistence type="predicted"/>
<keyword evidence="2" id="KW-1185">Reference proteome</keyword>
<dbReference type="Proteomes" id="UP001299596">
    <property type="component" value="Unassembled WGS sequence"/>
</dbReference>
<evidence type="ECO:0000313" key="1">
    <source>
        <dbReference type="EMBL" id="MEB3023911.1"/>
    </source>
</evidence>
<gene>
    <name evidence="1" type="ORF">K6T79_23070</name>
</gene>
<protein>
    <submittedName>
        <fullName evidence="1">Uncharacterized protein</fullName>
    </submittedName>
</protein>
<accession>A0ABU5XNX6</accession>
<evidence type="ECO:0000313" key="2">
    <source>
        <dbReference type="Proteomes" id="UP001299596"/>
    </source>
</evidence>